<dbReference type="Gene3D" id="2.40.50.40">
    <property type="match status" value="1"/>
</dbReference>
<dbReference type="PANTHER" id="PTHR22812">
    <property type="entry name" value="CHROMOBOX PROTEIN"/>
    <property type="match status" value="1"/>
</dbReference>
<sequence length="148" mass="16779">KDEGVPPVVRLEEGAAVWLLPTKKSSKLAPRLRGPYLVHKNLVNNILSIKCLTSDEVLNVHIRRLVLVKGSHSVEELKNMAAAAEGEYFIEALVDHRGDSKRELEFLVQWAGYQPEENTWEPLSELKDTIALDKYLEEHTELKKLVGK</sequence>
<dbReference type="InterPro" id="IPR016197">
    <property type="entry name" value="Chromo-like_dom_sf"/>
</dbReference>
<evidence type="ECO:0000259" key="3">
    <source>
        <dbReference type="PROSITE" id="PS50013"/>
    </source>
</evidence>
<protein>
    <recommendedName>
        <fullName evidence="3">Chromo domain-containing protein</fullName>
    </recommendedName>
</protein>
<comment type="caution">
    <text evidence="4">The sequence shown here is derived from an EMBL/GenBank/DDBJ whole genome shotgun (WGS) entry which is preliminary data.</text>
</comment>
<evidence type="ECO:0000256" key="1">
    <source>
        <dbReference type="ARBA" id="ARBA00004123"/>
    </source>
</evidence>
<reference evidence="4" key="1">
    <citation type="submission" date="2022-03" db="EMBL/GenBank/DDBJ databases">
        <title>Draft genome sequence of Aduncisulcus paluster, a free-living microaerophilic Fornicata.</title>
        <authorList>
            <person name="Yuyama I."/>
            <person name="Kume K."/>
            <person name="Tamura T."/>
            <person name="Inagaki Y."/>
            <person name="Hashimoto T."/>
        </authorList>
    </citation>
    <scope>NUCLEOTIDE SEQUENCE</scope>
    <source>
        <strain evidence="4">NY0171</strain>
    </source>
</reference>
<organism evidence="4 5">
    <name type="scientific">Aduncisulcus paluster</name>
    <dbReference type="NCBI Taxonomy" id="2918883"/>
    <lineage>
        <taxon>Eukaryota</taxon>
        <taxon>Metamonada</taxon>
        <taxon>Carpediemonas-like organisms</taxon>
        <taxon>Aduncisulcus</taxon>
    </lineage>
</organism>
<dbReference type="CDD" id="cd00024">
    <property type="entry name" value="CD_CSD"/>
    <property type="match status" value="1"/>
</dbReference>
<dbReference type="EMBL" id="BQXS01008572">
    <property type="protein sequence ID" value="GKT30054.1"/>
    <property type="molecule type" value="Genomic_DNA"/>
</dbReference>
<keyword evidence="2" id="KW-0539">Nucleus</keyword>
<evidence type="ECO:0000313" key="5">
    <source>
        <dbReference type="Proteomes" id="UP001057375"/>
    </source>
</evidence>
<comment type="subcellular location">
    <subcellularLocation>
        <location evidence="1">Nucleus</location>
    </subcellularLocation>
</comment>
<dbReference type="SUPFAM" id="SSF54160">
    <property type="entry name" value="Chromo domain-like"/>
    <property type="match status" value="1"/>
</dbReference>
<feature type="domain" description="Chromo" evidence="3">
    <location>
        <begin position="88"/>
        <end position="147"/>
    </location>
</feature>
<dbReference type="InterPro" id="IPR000953">
    <property type="entry name" value="Chromo/chromo_shadow_dom"/>
</dbReference>
<gene>
    <name evidence="4" type="ORF">ADUPG1_005384</name>
</gene>
<feature type="non-terminal residue" evidence="4">
    <location>
        <position position="1"/>
    </location>
</feature>
<dbReference type="InterPro" id="IPR051219">
    <property type="entry name" value="Heterochromatin_chromo-domain"/>
</dbReference>
<dbReference type="Proteomes" id="UP001057375">
    <property type="component" value="Unassembled WGS sequence"/>
</dbReference>
<name>A0ABQ5KF95_9EUKA</name>
<dbReference type="Pfam" id="PF00385">
    <property type="entry name" value="Chromo"/>
    <property type="match status" value="1"/>
</dbReference>
<accession>A0ABQ5KF95</accession>
<evidence type="ECO:0000256" key="2">
    <source>
        <dbReference type="ARBA" id="ARBA00023242"/>
    </source>
</evidence>
<dbReference type="SMART" id="SM00298">
    <property type="entry name" value="CHROMO"/>
    <property type="match status" value="1"/>
</dbReference>
<proteinExistence type="predicted"/>
<keyword evidence="5" id="KW-1185">Reference proteome</keyword>
<dbReference type="PROSITE" id="PS50013">
    <property type="entry name" value="CHROMO_2"/>
    <property type="match status" value="1"/>
</dbReference>
<evidence type="ECO:0000313" key="4">
    <source>
        <dbReference type="EMBL" id="GKT30054.1"/>
    </source>
</evidence>
<dbReference type="InterPro" id="IPR023780">
    <property type="entry name" value="Chromo_domain"/>
</dbReference>